<dbReference type="Proteomes" id="UP001338125">
    <property type="component" value="Unassembled WGS sequence"/>
</dbReference>
<proteinExistence type="predicted"/>
<protein>
    <submittedName>
        <fullName evidence="1">Uncharacterized protein</fullName>
    </submittedName>
</protein>
<reference evidence="1 2" key="1">
    <citation type="submission" date="2024-01" db="EMBL/GenBank/DDBJ databases">
        <title>Complete genome of Cladobotryum mycophilum ATHUM6906.</title>
        <authorList>
            <person name="Christinaki A.C."/>
            <person name="Myridakis A.I."/>
            <person name="Kouvelis V.N."/>
        </authorList>
    </citation>
    <scope>NUCLEOTIDE SEQUENCE [LARGE SCALE GENOMIC DNA]</scope>
    <source>
        <strain evidence="1 2">ATHUM6906</strain>
    </source>
</reference>
<keyword evidence="2" id="KW-1185">Reference proteome</keyword>
<evidence type="ECO:0000313" key="1">
    <source>
        <dbReference type="EMBL" id="KAK5995258.1"/>
    </source>
</evidence>
<name>A0ABR0SSX8_9HYPO</name>
<evidence type="ECO:0000313" key="2">
    <source>
        <dbReference type="Proteomes" id="UP001338125"/>
    </source>
</evidence>
<comment type="caution">
    <text evidence="1">The sequence shown here is derived from an EMBL/GenBank/DDBJ whole genome shotgun (WGS) entry which is preliminary data.</text>
</comment>
<gene>
    <name evidence="1" type="ORF">PT974_03657</name>
</gene>
<organism evidence="1 2">
    <name type="scientific">Cladobotryum mycophilum</name>
    <dbReference type="NCBI Taxonomy" id="491253"/>
    <lineage>
        <taxon>Eukaryota</taxon>
        <taxon>Fungi</taxon>
        <taxon>Dikarya</taxon>
        <taxon>Ascomycota</taxon>
        <taxon>Pezizomycotina</taxon>
        <taxon>Sordariomycetes</taxon>
        <taxon>Hypocreomycetidae</taxon>
        <taxon>Hypocreales</taxon>
        <taxon>Hypocreaceae</taxon>
        <taxon>Cladobotryum</taxon>
    </lineage>
</organism>
<sequence>MSSLGKITNSISSFTNENTVALVNVNLDLSLFRCEPIAEFLPVGSALTKRRKDEAESGKTHKTACILGFLFNDIIPDTPELRKAYGKRVSEILSRPDVNPHGTENDGPFQPFIGTDCTSIWAAATSGDAAISVLLLACMLANLFDAKTSVSIWSELIEERKQRVMLLLDQNKMINPNTIVAARQDIGRSELRTWDTSVRSWLRQADLSMKTQKTQFTLIAENITIPYPGGGSLFERVITTWTRAMEVLEHLLNNHPQQACDRAIISGISSWHLYPDLLVFQEEVTKVTFNDSLVPKSAVLSLNLEYKGSPSDNFIRWSLALSHLKYYGDPVVVRSNERLQRVSMPQIWLVALGSVLQCWQLPYTLISKGMEWFEELGKKLHSSAGAHRSELSWLLKLCASVTSLDNDKHEIALKLVKYGYRKGHSLLGSSENIRNQTPFFGLCNPAITDALDQETEVETGIEFLRLVANRMNLQVHEAIISYEVEINGHYYLEIATVGPIKTHLAGDASDEDLEVNNELKYARWILYVSGDEEGPSIPMLQDRFNLIQRRGEICSLRTCHSKFQLDRTGKLHTPRQRAYHLFWDNSPRFLSGQQPTDFGNSSNLVMGSSYNLWVKSSVPKMMFSEETIRKVITEDAVSIDVGLMRLRGMVGPEKISNHLLACITVNFNEIRSATYTIPSKKRKRSIDSIYRDASHCYRIITYYATQPITEFLVSLRALEIANEVYKGLSDATVSLRIVEQDILKAAWLPSFLKEMLRSADGRYNKEASRCAVMEPVESLMGKMTRAEYLSCVAMFESGYFNIDPAQLGDVIALTYENSIFVSEILISDPTADASGLGLRYMVGNVGHAGMVFMVSPAEPRIRPVQHDAGTVEHRPYDYKVIDSLRGTSLHLSFTTWKMPLDWESTGEIDQEVFLLESVVSVQDSGKWVADIDVLNREEVYPEIISFPCQCEVEKQQPWMDAVSLDTWEELLDLPPCLGVLRASGNWVARLAAASILVQQGHAHSVAIIQGDRVCWNCLRELYSEPEPHLPQVLIY</sequence>
<dbReference type="EMBL" id="JAVFKD010000004">
    <property type="protein sequence ID" value="KAK5995258.1"/>
    <property type="molecule type" value="Genomic_DNA"/>
</dbReference>
<accession>A0ABR0SSX8</accession>